<dbReference type="InterPro" id="IPR000515">
    <property type="entry name" value="MetI-like"/>
</dbReference>
<evidence type="ECO:0000256" key="5">
    <source>
        <dbReference type="ARBA" id="ARBA00023136"/>
    </source>
</evidence>
<evidence type="ECO:0000256" key="1">
    <source>
        <dbReference type="ARBA" id="ARBA00004141"/>
    </source>
</evidence>
<dbReference type="InterPro" id="IPR035906">
    <property type="entry name" value="MetI-like_sf"/>
</dbReference>
<dbReference type="SUPFAM" id="SSF161098">
    <property type="entry name" value="MetI-like"/>
    <property type="match status" value="1"/>
</dbReference>
<feature type="transmembrane region" description="Helical" evidence="6">
    <location>
        <begin position="210"/>
        <end position="232"/>
    </location>
</feature>
<keyword evidence="4 6" id="KW-1133">Transmembrane helix</keyword>
<dbReference type="AlphaFoldDB" id="A0A0V8HPL3"/>
<evidence type="ECO:0000256" key="6">
    <source>
        <dbReference type="SAM" id="Phobius"/>
    </source>
</evidence>
<keyword evidence="3 6" id="KW-0812">Transmembrane</keyword>
<evidence type="ECO:0000256" key="4">
    <source>
        <dbReference type="ARBA" id="ARBA00022989"/>
    </source>
</evidence>
<dbReference type="Gene3D" id="1.10.3720.10">
    <property type="entry name" value="MetI-like"/>
    <property type="match status" value="1"/>
</dbReference>
<keyword evidence="5 6" id="KW-0472">Membrane</keyword>
<keyword evidence="8" id="KW-1185">Reference proteome</keyword>
<reference evidence="8" key="1">
    <citation type="submission" date="2016-08" db="EMBL/GenBank/DDBJ databases">
        <authorList>
            <person name="Varghese N."/>
            <person name="Submissions Spin"/>
        </authorList>
    </citation>
    <scope>NUCLEOTIDE SEQUENCE [LARGE SCALE GENOMIC DNA]</scope>
    <source>
        <strain evidence="8">SGD-1123</strain>
    </source>
</reference>
<evidence type="ECO:0000313" key="8">
    <source>
        <dbReference type="Proteomes" id="UP000181997"/>
    </source>
</evidence>
<evidence type="ECO:0000313" key="7">
    <source>
        <dbReference type="EMBL" id="SCB75390.1"/>
    </source>
</evidence>
<dbReference type="PANTHER" id="PTHR43839:SF3">
    <property type="entry name" value="OLIGOPEPTIDE ABC TRANSPORTER, PERMEASE PROTEIN"/>
    <property type="match status" value="1"/>
</dbReference>
<feature type="transmembrane region" description="Helical" evidence="6">
    <location>
        <begin position="272"/>
        <end position="294"/>
    </location>
</feature>
<dbReference type="EMBL" id="FMAU01000001">
    <property type="protein sequence ID" value="SCB75390.1"/>
    <property type="molecule type" value="Genomic_DNA"/>
</dbReference>
<dbReference type="CDD" id="cd06261">
    <property type="entry name" value="TM_PBP2"/>
    <property type="match status" value="1"/>
</dbReference>
<dbReference type="GO" id="GO:0055085">
    <property type="term" value="P:transmembrane transport"/>
    <property type="evidence" value="ECO:0007669"/>
    <property type="project" value="InterPro"/>
</dbReference>
<feature type="transmembrane region" description="Helical" evidence="6">
    <location>
        <begin position="154"/>
        <end position="173"/>
    </location>
</feature>
<dbReference type="GO" id="GO:0016020">
    <property type="term" value="C:membrane"/>
    <property type="evidence" value="ECO:0007669"/>
    <property type="project" value="UniProtKB-SubCell"/>
</dbReference>
<accession>A0A0V8HPL3</accession>
<dbReference type="Proteomes" id="UP000181997">
    <property type="component" value="Unassembled WGS sequence"/>
</dbReference>
<name>A0A0V8HPL3_9BACI</name>
<proteinExistence type="predicted"/>
<sequence length="337" mass="37626">MTRGKALILIILCISFMLLLLASSLTFNYMYEGNIPQTLLAYSQDGKVIGKAPFGPSIEHPFGTDRNGYDMFAKVLQGAQYTLGAAVVISLLSFGVSFIAGVVWGFRNSANQFISQTILSSLYFIPQSIIAYNILFPLLWEPQGGFDTTFTERVILTGITLAIITIPTTAVLISNETREILKKEFISSAKVLGGSRFFLFKKHVMPHLKLRLFIIYPKIVIQVLLIIAHLGYFQLFFGGTDVCYGPFCDPPKPIVQEWAGLMALNFDELFNAWWIFMVPMIFFSLTILSLNGIARGVEALLDSNVQVDVKKGREEKASQIKNNKRVVNVEDLKRVSG</sequence>
<gene>
    <name evidence="7" type="ORF">GA0061094_0284</name>
</gene>
<organism evidence="7 8">
    <name type="scientific">[Bacillus] enclensis</name>
    <dbReference type="NCBI Taxonomy" id="1402860"/>
    <lineage>
        <taxon>Bacteria</taxon>
        <taxon>Bacillati</taxon>
        <taxon>Bacillota</taxon>
        <taxon>Bacilli</taxon>
        <taxon>Bacillales</taxon>
        <taxon>Bacillaceae</taxon>
        <taxon>Rossellomorea</taxon>
    </lineage>
</organism>
<protein>
    <submittedName>
        <fullName evidence="7">Peptide/nickel transport system permease protein</fullName>
    </submittedName>
</protein>
<dbReference type="RefSeq" id="WP_058297200.1">
    <property type="nucleotide sequence ID" value="NZ_FMAU01000001.1"/>
</dbReference>
<evidence type="ECO:0000256" key="3">
    <source>
        <dbReference type="ARBA" id="ARBA00022692"/>
    </source>
</evidence>
<dbReference type="PANTHER" id="PTHR43839">
    <property type="entry name" value="OPPC IN A BINDING PROTEIN-DEPENDENT TRANSPORT SYSTEM"/>
    <property type="match status" value="1"/>
</dbReference>
<evidence type="ECO:0000256" key="2">
    <source>
        <dbReference type="ARBA" id="ARBA00022448"/>
    </source>
</evidence>
<dbReference type="OrthoDB" id="2351941at2"/>
<feature type="transmembrane region" description="Helical" evidence="6">
    <location>
        <begin position="81"/>
        <end position="106"/>
    </location>
</feature>
<comment type="subcellular location">
    <subcellularLocation>
        <location evidence="1">Membrane</location>
        <topology evidence="1">Multi-pass membrane protein</topology>
    </subcellularLocation>
</comment>
<feature type="transmembrane region" description="Helical" evidence="6">
    <location>
        <begin position="118"/>
        <end position="139"/>
    </location>
</feature>
<keyword evidence="2" id="KW-0813">Transport</keyword>